<dbReference type="PANTHER" id="PTHR10039">
    <property type="entry name" value="AMELOGENIN"/>
    <property type="match status" value="1"/>
</dbReference>
<keyword evidence="6" id="KW-1185">Reference proteome</keyword>
<proteinExistence type="predicted"/>
<dbReference type="Gene3D" id="3.40.50.1820">
    <property type="entry name" value="alpha/beta hydrolase"/>
    <property type="match status" value="1"/>
</dbReference>
<dbReference type="Pfam" id="PF24883">
    <property type="entry name" value="NPHP3_N"/>
    <property type="match status" value="1"/>
</dbReference>
<feature type="domain" description="AB hydrolase-1" evidence="3">
    <location>
        <begin position="45"/>
        <end position="203"/>
    </location>
</feature>
<name>A0A084B341_STACB</name>
<evidence type="ECO:0000256" key="2">
    <source>
        <dbReference type="SAM" id="Phobius"/>
    </source>
</evidence>
<dbReference type="Pfam" id="PF12697">
    <property type="entry name" value="Abhydrolase_6"/>
    <property type="match status" value="1"/>
</dbReference>
<evidence type="ECO:0000313" key="6">
    <source>
        <dbReference type="Proteomes" id="UP000028045"/>
    </source>
</evidence>
<evidence type="ECO:0000259" key="4">
    <source>
        <dbReference type="Pfam" id="PF24883"/>
    </source>
</evidence>
<keyword evidence="2" id="KW-0472">Membrane</keyword>
<dbReference type="Gene3D" id="3.40.50.300">
    <property type="entry name" value="P-loop containing nucleotide triphosphate hydrolases"/>
    <property type="match status" value="1"/>
</dbReference>
<evidence type="ECO:0000256" key="1">
    <source>
        <dbReference type="ARBA" id="ARBA00022737"/>
    </source>
</evidence>
<feature type="transmembrane region" description="Helical" evidence="2">
    <location>
        <begin position="1292"/>
        <end position="1315"/>
    </location>
</feature>
<reference evidence="5 6" key="1">
    <citation type="journal article" date="2014" name="BMC Genomics">
        <title>Comparative genome sequencing reveals chemotype-specific gene clusters in the toxigenic black mold Stachybotrys.</title>
        <authorList>
            <person name="Semeiks J."/>
            <person name="Borek D."/>
            <person name="Otwinowski Z."/>
            <person name="Grishin N.V."/>
        </authorList>
    </citation>
    <scope>NUCLEOTIDE SEQUENCE [LARGE SCALE GENOMIC DNA]</scope>
    <source>
        <strain evidence="6">CBS 109288 / IBT 7711</strain>
    </source>
</reference>
<dbReference type="InterPro" id="IPR027417">
    <property type="entry name" value="P-loop_NTPase"/>
</dbReference>
<dbReference type="InterPro" id="IPR056884">
    <property type="entry name" value="NPHP3-like_N"/>
</dbReference>
<feature type="domain" description="Nephrocystin 3-like N-terminal" evidence="4">
    <location>
        <begin position="367"/>
        <end position="553"/>
    </location>
</feature>
<protein>
    <submittedName>
        <fullName evidence="5">Uncharacterized protein</fullName>
    </submittedName>
</protein>
<dbReference type="EMBL" id="KL648114">
    <property type="protein sequence ID" value="KEY71970.1"/>
    <property type="molecule type" value="Genomic_DNA"/>
</dbReference>
<dbReference type="InterPro" id="IPR029058">
    <property type="entry name" value="AB_hydrolase_fold"/>
</dbReference>
<evidence type="ECO:0000313" key="5">
    <source>
        <dbReference type="EMBL" id="KEY71970.1"/>
    </source>
</evidence>
<feature type="transmembrane region" description="Helical" evidence="2">
    <location>
        <begin position="1382"/>
        <end position="1412"/>
    </location>
</feature>
<dbReference type="Proteomes" id="UP000028045">
    <property type="component" value="Unassembled WGS sequence"/>
</dbReference>
<accession>A0A084B341</accession>
<dbReference type="SUPFAM" id="SSF52540">
    <property type="entry name" value="P-loop containing nucleoside triphosphate hydrolases"/>
    <property type="match status" value="1"/>
</dbReference>
<dbReference type="InterPro" id="IPR000073">
    <property type="entry name" value="AB_hydrolase_1"/>
</dbReference>
<dbReference type="OrthoDB" id="7464126at2759"/>
<keyword evidence="1" id="KW-0677">Repeat</keyword>
<feature type="transmembrane region" description="Helical" evidence="2">
    <location>
        <begin position="1451"/>
        <end position="1481"/>
    </location>
</feature>
<organism evidence="5 6">
    <name type="scientific">Stachybotrys chartarum (strain CBS 109288 / IBT 7711)</name>
    <name type="common">Toxic black mold</name>
    <name type="synonym">Stilbospora chartarum</name>
    <dbReference type="NCBI Taxonomy" id="1280523"/>
    <lineage>
        <taxon>Eukaryota</taxon>
        <taxon>Fungi</taxon>
        <taxon>Dikarya</taxon>
        <taxon>Ascomycota</taxon>
        <taxon>Pezizomycotina</taxon>
        <taxon>Sordariomycetes</taxon>
        <taxon>Hypocreomycetidae</taxon>
        <taxon>Hypocreales</taxon>
        <taxon>Stachybotryaceae</taxon>
        <taxon>Stachybotrys</taxon>
    </lineage>
</organism>
<sequence length="1692" mass="191381">MPEPPERDDKNTQGQPAALHEWYIPSAEQKHASAAQYHGDAAVDVIFVHGLGSKVATTWAYKRKDGSRYHWLTEQFPKDMPDARVLVYEYASRWYDDPVRTDLRECAAQFLRTLLRDRRHAHSKKLCATRRTRPMILIGHSFGGLVIKQAMSMASHVSANAANHHYENHRDILAAIAGVIFLGTPHRGSSFSWLGGVKSFFGRRVLQVESNDELITLLTPLSPVLHFVQSEFEETCADDRLSNLQLVCYYEMRDVFPLRRRVVEQESATLDNAMSRGMNANHMEMNTFYAGDAGQKDNNYDHFISDVQMLFADAQTHVPKRFKRWVYGSPGPDDVRERLQRALNASRDVQDITFLRYLKIHRSARYTCQWIHNVPEFSAWRDGAEKHGTIWINGHGGTGKSVLAAYIIDSLRKGDADLGVVVREEWSACSHSVGEASCSARRSGPTVLHFFCGVDRSYETTRRVLGTLIHQVLLTWRENEELVKIAGDLLDSVMTTEALTETLVKMVHLVGHVYLVVDNLEDITHSKEDNADTLLQSIAELQRLADVRVLISSQEIPQISDAIAEHFESATPITVTDYTMQDILQFTEARSEALFTKKPVLEEKKDVIMSSLQSRSQGSFQWIASAFQHLSTVEDAQDVEPELDDIQLNLLDSYDKTFRRLASDRTDRILKRIGICLKFVAASATPVTCADIKTAWLIQELLDSKKAAREDFTALFDKEKSESRAAVAEGDIRNYLGSIIDVCSDSTLQFKHLSYLKALTRTNKSVEDDGAQKIKFTIEEAHRDMSLICMTVCRFSTFVHANSFSDWRTPLVQYAWNFWAYHIQKAKVVFATVVEAAEKKRDLKLHSGTDPEWERRKTLQDAFNAMITDVGYDGLLYVEALMDFISRPLSAVPGRFSDREYVLSLQRAQEALLQPAKNLCTLKKNEYDSLSSRLEHARQATELAVSFLPSSTSVAVVQKKAGDKLQGMRKRLLGETSTIRRLRVDDYLQTNTVIPRPTGSPKLLLDLARELRIVALRFSVDPIYSALLAMAGGTSFSPLHPLVYLAQFFEEGGLYPYWDSLAPGRDLMEPFVCPGDDPEYTSAKFVLHCFEWRDPRLNETLTSPAKMSAGFYIRMTPFSLDIRPTPSPGMLGLRRVTTENFEQVKRLHGVKPEQFYTAQNTYNLLQSGDEAIQKFFSRLSHAHMRYSLVVHESDNPAILSQNPQQVLLQHTPDEVREAPIRELIRALPALGRTVFIHYMVFLLEVFGRLARRAMGVHVSRIEGALMELQQVKMVFLRVMDPGPLPRMKLQHLACAALLFIARCMYFPWWGAYIWYHSWAQFGWAWKHPSAYVDAQKDYKFWRMCFQLLIYTLNGMLAQIAIDMTRQPAVGTSRRFDVSMTYALFNAFCAVDRSLFAMCSAAATVLSCGLVMFSGVESIAQMLRFSMLFWLMTFIELVLTAARIGAAQNGNLVFAAFGVPLIQLGVLYLTCLYVLPITAFLYGLTKPARIVAMWTFRVLLRASFVTAQALAIGLLFVLVFRAFFMLHKFIWDPYDVKSSLRHLLQTSEEIHNTLVVGGVRQYRRVGWYPLGAKERDGEESHVALANAVNGPPRNMPLLQKNLSEAQKSLNGTAGDLADRMGELLEPHELQQRLDRMVLTAGGQMGDAIDGVGQQVGRVIGGVGQHVGKRLANGATRWKLQGRDAINGRHMKKE</sequence>
<dbReference type="SUPFAM" id="SSF53474">
    <property type="entry name" value="alpha/beta-Hydrolases"/>
    <property type="match status" value="1"/>
</dbReference>
<feature type="transmembrane region" description="Helical" evidence="2">
    <location>
        <begin position="1424"/>
        <end position="1444"/>
    </location>
</feature>
<dbReference type="HOGENOM" id="CLU_241141_0_0_1"/>
<evidence type="ECO:0000259" key="3">
    <source>
        <dbReference type="Pfam" id="PF12697"/>
    </source>
</evidence>
<feature type="transmembrane region" description="Helical" evidence="2">
    <location>
        <begin position="1501"/>
        <end position="1523"/>
    </location>
</feature>
<feature type="transmembrane region" description="Helical" evidence="2">
    <location>
        <begin position="1340"/>
        <end position="1361"/>
    </location>
</feature>
<keyword evidence="2" id="KW-1133">Transmembrane helix</keyword>
<gene>
    <name evidence="5" type="ORF">S7711_07116</name>
</gene>
<keyword evidence="2" id="KW-0812">Transmembrane</keyword>
<dbReference type="PANTHER" id="PTHR10039:SF17">
    <property type="entry name" value="FUNGAL STAND N-TERMINAL GOODBYE DOMAIN-CONTAINING PROTEIN-RELATED"/>
    <property type="match status" value="1"/>
</dbReference>